<protein>
    <recommendedName>
        <fullName evidence="3">DDE Tnp4 domain-containing protein</fullName>
    </recommendedName>
</protein>
<evidence type="ECO:0000256" key="1">
    <source>
        <dbReference type="ARBA" id="ARBA00001968"/>
    </source>
</evidence>
<evidence type="ECO:0000256" key="2">
    <source>
        <dbReference type="ARBA" id="ARBA00022723"/>
    </source>
</evidence>
<comment type="caution">
    <text evidence="4">The sequence shown here is derived from an EMBL/GenBank/DDBJ whole genome shotgun (WGS) entry which is preliminary data.</text>
</comment>
<dbReference type="Proteomes" id="UP001159363">
    <property type="component" value="Chromosome 7"/>
</dbReference>
<dbReference type="Pfam" id="PF13359">
    <property type="entry name" value="DDE_Tnp_4"/>
    <property type="match status" value="1"/>
</dbReference>
<organism evidence="4 5">
    <name type="scientific">Dryococelus australis</name>
    <dbReference type="NCBI Taxonomy" id="614101"/>
    <lineage>
        <taxon>Eukaryota</taxon>
        <taxon>Metazoa</taxon>
        <taxon>Ecdysozoa</taxon>
        <taxon>Arthropoda</taxon>
        <taxon>Hexapoda</taxon>
        <taxon>Insecta</taxon>
        <taxon>Pterygota</taxon>
        <taxon>Neoptera</taxon>
        <taxon>Polyneoptera</taxon>
        <taxon>Phasmatodea</taxon>
        <taxon>Verophasmatodea</taxon>
        <taxon>Anareolatae</taxon>
        <taxon>Phasmatidae</taxon>
        <taxon>Eurycanthinae</taxon>
        <taxon>Dryococelus</taxon>
    </lineage>
</organism>
<evidence type="ECO:0000313" key="4">
    <source>
        <dbReference type="EMBL" id="KAJ8876617.1"/>
    </source>
</evidence>
<keyword evidence="5" id="KW-1185">Reference proteome</keyword>
<name>A0ABQ9GX62_9NEOP</name>
<dbReference type="InterPro" id="IPR027806">
    <property type="entry name" value="HARBI1_dom"/>
</dbReference>
<sequence>MEVSLRPQTCRKKLEDGSLNLQKKGTIAGKNMQYVLVVDDSFPLREYIMKPFNRKVATPTRKIFNHRVFGIIVERFSVLQKHISLIDLTKVHYIVMACCALHNSLHSKLTPFECLDEEEFESGNVMPGPHCNESMSRSKTACHPTNSAELLAGRPAELREFPQANSPDDLPAGRHIHASFAFQARTVQANRKAELYVYDGPKHYLHFNFGVPKTILIRHEKYRPESGW</sequence>
<evidence type="ECO:0000313" key="5">
    <source>
        <dbReference type="Proteomes" id="UP001159363"/>
    </source>
</evidence>
<reference evidence="4 5" key="1">
    <citation type="submission" date="2023-02" db="EMBL/GenBank/DDBJ databases">
        <title>LHISI_Scaffold_Assembly.</title>
        <authorList>
            <person name="Stuart O.P."/>
            <person name="Cleave R."/>
            <person name="Magrath M.J.L."/>
            <person name="Mikheyev A.S."/>
        </authorList>
    </citation>
    <scope>NUCLEOTIDE SEQUENCE [LARGE SCALE GENOMIC DNA]</scope>
    <source>
        <strain evidence="4">Daus_M_001</strain>
        <tissue evidence="4">Leg muscle</tissue>
    </source>
</reference>
<dbReference type="EMBL" id="JARBHB010000008">
    <property type="protein sequence ID" value="KAJ8876617.1"/>
    <property type="molecule type" value="Genomic_DNA"/>
</dbReference>
<proteinExistence type="predicted"/>
<keyword evidence="2" id="KW-0479">Metal-binding</keyword>
<evidence type="ECO:0000259" key="3">
    <source>
        <dbReference type="Pfam" id="PF13359"/>
    </source>
</evidence>
<gene>
    <name evidence="4" type="ORF">PR048_021062</name>
</gene>
<accession>A0ABQ9GX62</accession>
<feature type="domain" description="DDE Tnp4" evidence="3">
    <location>
        <begin position="34"/>
        <end position="103"/>
    </location>
</feature>
<comment type="cofactor">
    <cofactor evidence="1">
        <name>a divalent metal cation</name>
        <dbReference type="ChEBI" id="CHEBI:60240"/>
    </cofactor>
</comment>